<dbReference type="RefSeq" id="XP_014161573.1">
    <property type="nucleotide sequence ID" value="XM_014306098.1"/>
</dbReference>
<dbReference type="Gene3D" id="3.30.1250.10">
    <property type="entry name" value="Ribosome maturation protein SBDS, N-terminal domain"/>
    <property type="match status" value="1"/>
</dbReference>
<dbReference type="OrthoDB" id="2567806at2759"/>
<proteinExistence type="predicted"/>
<name>A0A0L0GFQ8_9EUKA</name>
<dbReference type="AlphaFoldDB" id="A0A0L0GFQ8"/>
<dbReference type="PANTHER" id="PTHR10927:SF2">
    <property type="entry name" value="RESTRICTION OF TELOMERE CAPPING PROTEIN 3"/>
    <property type="match status" value="1"/>
</dbReference>
<dbReference type="Proteomes" id="UP000054560">
    <property type="component" value="Unassembled WGS sequence"/>
</dbReference>
<dbReference type="SUPFAM" id="SSF89895">
    <property type="entry name" value="FYSH domain"/>
    <property type="match status" value="1"/>
</dbReference>
<keyword evidence="4" id="KW-1185">Reference proteome</keyword>
<dbReference type="InterPro" id="IPR019783">
    <property type="entry name" value="SDO1/SBDS_N"/>
</dbReference>
<evidence type="ECO:0000313" key="3">
    <source>
        <dbReference type="EMBL" id="KNC87671.1"/>
    </source>
</evidence>
<dbReference type="eggNOG" id="ENOG502S9SB">
    <property type="taxonomic scope" value="Eukaryota"/>
</dbReference>
<organism evidence="3 4">
    <name type="scientific">Sphaeroforma arctica JP610</name>
    <dbReference type="NCBI Taxonomy" id="667725"/>
    <lineage>
        <taxon>Eukaryota</taxon>
        <taxon>Ichthyosporea</taxon>
        <taxon>Ichthyophonida</taxon>
        <taxon>Sphaeroforma</taxon>
    </lineage>
</organism>
<dbReference type="InterPro" id="IPR039100">
    <property type="entry name" value="Sdo1/SBDS-like"/>
</dbReference>
<dbReference type="Pfam" id="PF01172">
    <property type="entry name" value="SBDS_N"/>
    <property type="match status" value="1"/>
</dbReference>
<dbReference type="STRING" id="667725.A0A0L0GFQ8"/>
<gene>
    <name evidence="3" type="ORF">SARC_00242</name>
</gene>
<sequence length="108" mass="12042">MGVIKPNNAENVSISHDGDTYYVITEVGEVQKWRKDKSIAMSNVVQSFDIFVKHGNQQGEPSRPTKSELDSAFGTHQQDDCIQKILETGEIKSGPGMTNVESEFIKRN</sequence>
<dbReference type="EMBL" id="KQ241602">
    <property type="protein sequence ID" value="KNC87671.1"/>
    <property type="molecule type" value="Genomic_DNA"/>
</dbReference>
<feature type="region of interest" description="Disordered" evidence="1">
    <location>
        <begin position="55"/>
        <end position="74"/>
    </location>
</feature>
<dbReference type="PANTHER" id="PTHR10927">
    <property type="entry name" value="RIBOSOME MATURATION PROTEIN SBDS"/>
    <property type="match status" value="1"/>
</dbReference>
<protein>
    <recommendedName>
        <fullName evidence="2">Ribosome maturation protein SDO1/SBDS N-terminal domain-containing protein</fullName>
    </recommendedName>
</protein>
<reference evidence="3 4" key="1">
    <citation type="submission" date="2011-02" db="EMBL/GenBank/DDBJ databases">
        <title>The Genome Sequence of Sphaeroforma arctica JP610.</title>
        <authorList>
            <consortium name="The Broad Institute Genome Sequencing Platform"/>
            <person name="Russ C."/>
            <person name="Cuomo C."/>
            <person name="Young S.K."/>
            <person name="Zeng Q."/>
            <person name="Gargeya S."/>
            <person name="Alvarado L."/>
            <person name="Berlin A."/>
            <person name="Chapman S.B."/>
            <person name="Chen Z."/>
            <person name="Freedman E."/>
            <person name="Gellesch M."/>
            <person name="Goldberg J."/>
            <person name="Griggs A."/>
            <person name="Gujja S."/>
            <person name="Heilman E."/>
            <person name="Heiman D."/>
            <person name="Howarth C."/>
            <person name="Mehta T."/>
            <person name="Neiman D."/>
            <person name="Pearson M."/>
            <person name="Roberts A."/>
            <person name="Saif S."/>
            <person name="Shea T."/>
            <person name="Shenoy N."/>
            <person name="Sisk P."/>
            <person name="Stolte C."/>
            <person name="Sykes S."/>
            <person name="White J."/>
            <person name="Yandava C."/>
            <person name="Burger G."/>
            <person name="Gray M.W."/>
            <person name="Holland P.W.H."/>
            <person name="King N."/>
            <person name="Lang F.B.F."/>
            <person name="Roger A.J."/>
            <person name="Ruiz-Trillo I."/>
            <person name="Haas B."/>
            <person name="Nusbaum C."/>
            <person name="Birren B."/>
        </authorList>
    </citation>
    <scope>NUCLEOTIDE SEQUENCE [LARGE SCALE GENOMIC DNA]</scope>
    <source>
        <strain evidence="3 4">JP610</strain>
    </source>
</reference>
<feature type="domain" description="Ribosome maturation protein SDO1/SBDS N-terminal" evidence="2">
    <location>
        <begin position="11"/>
        <end position="93"/>
    </location>
</feature>
<dbReference type="InterPro" id="IPR036786">
    <property type="entry name" value="Ribosome_mat_SBDS_N_sf"/>
</dbReference>
<evidence type="ECO:0000259" key="2">
    <source>
        <dbReference type="Pfam" id="PF01172"/>
    </source>
</evidence>
<evidence type="ECO:0000313" key="4">
    <source>
        <dbReference type="Proteomes" id="UP000054560"/>
    </source>
</evidence>
<dbReference type="GeneID" id="25900746"/>
<evidence type="ECO:0000256" key="1">
    <source>
        <dbReference type="SAM" id="MobiDB-lite"/>
    </source>
</evidence>
<accession>A0A0L0GFQ8</accession>